<gene>
    <name evidence="3" type="ordered locus">NAMH_0299</name>
</gene>
<accession>B9L7W4</accession>
<evidence type="ECO:0000313" key="3">
    <source>
        <dbReference type="EMBL" id="ACM92439.1"/>
    </source>
</evidence>
<dbReference type="InterPro" id="IPR028051">
    <property type="entry name" value="CheX-like_dom"/>
</dbReference>
<name>B9L7W4_NAUPA</name>
<reference evidence="3 4" key="1">
    <citation type="journal article" date="2009" name="PLoS Genet.">
        <title>Adaptations to submarine hydrothermal environments exemplified by the genome of Nautilia profundicola.</title>
        <authorList>
            <person name="Campbell B.J."/>
            <person name="Smith J.L."/>
            <person name="Hanson T.E."/>
            <person name="Klotz M.G."/>
            <person name="Stein L.Y."/>
            <person name="Lee C.K."/>
            <person name="Wu D."/>
            <person name="Robinson J.M."/>
            <person name="Khouri H.M."/>
            <person name="Eisen J.A."/>
            <person name="Cary S.C."/>
        </authorList>
    </citation>
    <scope>NUCLEOTIDE SEQUENCE [LARGE SCALE GENOMIC DNA]</scope>
    <source>
        <strain evidence="4">ATCC BAA-1463 / DSM 18972 / AmH</strain>
    </source>
</reference>
<dbReference type="OrthoDB" id="5326632at2"/>
<dbReference type="EMBL" id="CP001279">
    <property type="protein sequence ID" value="ACM92439.1"/>
    <property type="molecule type" value="Genomic_DNA"/>
</dbReference>
<dbReference type="GO" id="GO:0006935">
    <property type="term" value="P:chemotaxis"/>
    <property type="evidence" value="ECO:0007669"/>
    <property type="project" value="UniProtKB-KW"/>
</dbReference>
<protein>
    <recommendedName>
        <fullName evidence="2">Chemotaxis phosphatase CheX-like domain-containing protein</fullName>
    </recommendedName>
</protein>
<organism evidence="3 4">
    <name type="scientific">Nautilia profundicola (strain ATCC BAA-1463 / DSM 18972 / AmH)</name>
    <dbReference type="NCBI Taxonomy" id="598659"/>
    <lineage>
        <taxon>Bacteria</taxon>
        <taxon>Pseudomonadati</taxon>
        <taxon>Campylobacterota</taxon>
        <taxon>Epsilonproteobacteria</taxon>
        <taxon>Nautiliales</taxon>
        <taxon>Nautiliaceae</taxon>
        <taxon>Nautilia</taxon>
    </lineage>
</organism>
<dbReference type="Pfam" id="PF13690">
    <property type="entry name" value="CheX"/>
    <property type="match status" value="1"/>
</dbReference>
<sequence>MFNIIKEAVKNFMDSIEAKADECNEELGNGFVSKIAITGDENYDIYIIVPHEKLSYIANYYFGDDDYDTEDLTKEIANQIIGNAKIIAAEKNINFDISVPEFLGEFDKNIEYDDMLSFKFNGDKCFYILFKGK</sequence>
<dbReference type="STRING" id="598659.NAMH_0299"/>
<dbReference type="Gene3D" id="3.40.1550.10">
    <property type="entry name" value="CheC-like"/>
    <property type="match status" value="1"/>
</dbReference>
<proteinExistence type="predicted"/>
<dbReference type="Proteomes" id="UP000000448">
    <property type="component" value="Chromosome"/>
</dbReference>
<keyword evidence="1" id="KW-0145">Chemotaxis</keyword>
<dbReference type="AlphaFoldDB" id="B9L7W4"/>
<dbReference type="HOGENOM" id="CLU_153291_0_0_7"/>
<evidence type="ECO:0000313" key="4">
    <source>
        <dbReference type="Proteomes" id="UP000000448"/>
    </source>
</evidence>
<evidence type="ECO:0000256" key="1">
    <source>
        <dbReference type="ARBA" id="ARBA00022500"/>
    </source>
</evidence>
<evidence type="ECO:0000259" key="2">
    <source>
        <dbReference type="Pfam" id="PF13690"/>
    </source>
</evidence>
<dbReference type="SUPFAM" id="SSF103039">
    <property type="entry name" value="CheC-like"/>
    <property type="match status" value="1"/>
</dbReference>
<feature type="domain" description="Chemotaxis phosphatase CheX-like" evidence="2">
    <location>
        <begin position="33"/>
        <end position="113"/>
    </location>
</feature>
<keyword evidence="4" id="KW-1185">Reference proteome</keyword>
<dbReference type="KEGG" id="nam:NAMH_0299"/>
<dbReference type="InterPro" id="IPR028976">
    <property type="entry name" value="CheC-like_sf"/>
</dbReference>
<dbReference type="RefSeq" id="WP_012663810.1">
    <property type="nucleotide sequence ID" value="NC_012115.1"/>
</dbReference>